<dbReference type="GO" id="GO:0016853">
    <property type="term" value="F:isomerase activity"/>
    <property type="evidence" value="ECO:0007669"/>
    <property type="project" value="UniProtKB-KW"/>
</dbReference>
<protein>
    <submittedName>
        <fullName evidence="4">6-phosphogluconolactonase, cycloisomerase 2 family</fullName>
    </submittedName>
</protein>
<dbReference type="InterPro" id="IPR050282">
    <property type="entry name" value="Cycloisomerase_2"/>
</dbReference>
<evidence type="ECO:0000313" key="4">
    <source>
        <dbReference type="EMBL" id="SFS10407.1"/>
    </source>
</evidence>
<dbReference type="OrthoDB" id="9790815at2"/>
<evidence type="ECO:0000256" key="2">
    <source>
        <dbReference type="ARBA" id="ARBA00022526"/>
    </source>
</evidence>
<dbReference type="PANTHER" id="PTHR30344">
    <property type="entry name" value="6-PHOSPHOGLUCONOLACTONASE-RELATED"/>
    <property type="match status" value="1"/>
</dbReference>
<keyword evidence="2" id="KW-0119">Carbohydrate metabolism</keyword>
<dbReference type="Pfam" id="PF10282">
    <property type="entry name" value="Lactonase"/>
    <property type="match status" value="1"/>
</dbReference>
<evidence type="ECO:0000313" key="5">
    <source>
        <dbReference type="Proteomes" id="UP000199024"/>
    </source>
</evidence>
<accession>A0A1I6M3U8</accession>
<dbReference type="STRING" id="474950.SAMN05421771_1789"/>
<keyword evidence="4" id="KW-0413">Isomerase</keyword>
<keyword evidence="2" id="KW-0313">Glucose metabolism</keyword>
<dbReference type="RefSeq" id="WP_089838545.1">
    <property type="nucleotide sequence ID" value="NZ_FOZL01000001.1"/>
</dbReference>
<dbReference type="InterPro" id="IPR015943">
    <property type="entry name" value="WD40/YVTN_repeat-like_dom_sf"/>
</dbReference>
<dbReference type="Gene3D" id="2.130.10.10">
    <property type="entry name" value="YVTN repeat-like/Quinoprotein amine dehydrogenase"/>
    <property type="match status" value="1"/>
</dbReference>
<comment type="similarity">
    <text evidence="1">Belongs to the cycloisomerase 2 family.</text>
</comment>
<dbReference type="PANTHER" id="PTHR30344:SF1">
    <property type="entry name" value="6-PHOSPHOGLUCONOLACTONASE"/>
    <property type="match status" value="1"/>
</dbReference>
<proteinExistence type="inferred from homology"/>
<dbReference type="SUPFAM" id="SSF51004">
    <property type="entry name" value="C-terminal (heme d1) domain of cytochrome cd1-nitrite reductase"/>
    <property type="match status" value="1"/>
</dbReference>
<sequence>MIWTRRTFVSALSAAAVVAPKFSSVAVAEAPSGSFRAFVGASDGTVMAYRVSDGAWRQDGAAVVAASPRGLALHPTLPVLYATDAVDGHGDRPRGSVAAFRVTGSGLAAMNVEGMALSATAPSHLSVVDDVLLVSSAGGGAYNAFGLAEDGALLPVASALKQIGSGPHVLQEKAHPHASVAGELGAYASDFGSDRVNHLVFTEGIASVASRVSLPAGSGPGHLVLAGSHLVVASRLSAGLTVLPVDQTSGRLEAAVHALPVALAECGPLAVNGSGNRIYLAGVDHAGETVVASFGLSSGGRLRALQSVTVAGAGRPEQMVLAGKELLLAGAGGVSRIPVFAGRLGEGALVLPKAGAVSLVVG</sequence>
<keyword evidence="5" id="KW-1185">Reference proteome</keyword>
<feature type="chain" id="PRO_5011659490" evidence="3">
    <location>
        <begin position="29"/>
        <end position="362"/>
    </location>
</feature>
<reference evidence="4 5" key="1">
    <citation type="submission" date="2016-10" db="EMBL/GenBank/DDBJ databases">
        <authorList>
            <person name="de Groot N.N."/>
        </authorList>
    </citation>
    <scope>NUCLEOTIDE SEQUENCE [LARGE SCALE GENOMIC DNA]</scope>
    <source>
        <strain evidence="4 5">DSM 21001</strain>
    </source>
</reference>
<dbReference type="AlphaFoldDB" id="A0A1I6M3U8"/>
<keyword evidence="3" id="KW-0732">Signal</keyword>
<dbReference type="GO" id="GO:0017057">
    <property type="term" value="F:6-phosphogluconolactonase activity"/>
    <property type="evidence" value="ECO:0007669"/>
    <property type="project" value="TreeGrafter"/>
</dbReference>
<dbReference type="EMBL" id="FOZL01000001">
    <property type="protein sequence ID" value="SFS10407.1"/>
    <property type="molecule type" value="Genomic_DNA"/>
</dbReference>
<dbReference type="InterPro" id="IPR019405">
    <property type="entry name" value="Lactonase_7-beta_prop"/>
</dbReference>
<dbReference type="GO" id="GO:0006006">
    <property type="term" value="P:glucose metabolic process"/>
    <property type="evidence" value="ECO:0007669"/>
    <property type="project" value="UniProtKB-KW"/>
</dbReference>
<evidence type="ECO:0000256" key="1">
    <source>
        <dbReference type="ARBA" id="ARBA00005564"/>
    </source>
</evidence>
<dbReference type="Proteomes" id="UP000199024">
    <property type="component" value="Unassembled WGS sequence"/>
</dbReference>
<name>A0A1I6M3U8_9BACT</name>
<evidence type="ECO:0000256" key="3">
    <source>
        <dbReference type="SAM" id="SignalP"/>
    </source>
</evidence>
<gene>
    <name evidence="4" type="ORF">SAMN05421771_1789</name>
</gene>
<feature type="signal peptide" evidence="3">
    <location>
        <begin position="1"/>
        <end position="28"/>
    </location>
</feature>
<organism evidence="4 5">
    <name type="scientific">Granulicella pectinivorans</name>
    <dbReference type="NCBI Taxonomy" id="474950"/>
    <lineage>
        <taxon>Bacteria</taxon>
        <taxon>Pseudomonadati</taxon>
        <taxon>Acidobacteriota</taxon>
        <taxon>Terriglobia</taxon>
        <taxon>Terriglobales</taxon>
        <taxon>Acidobacteriaceae</taxon>
        <taxon>Granulicella</taxon>
    </lineage>
</organism>
<dbReference type="InterPro" id="IPR011048">
    <property type="entry name" value="Haem_d1_sf"/>
</dbReference>